<name>A0A6I1FPK2_9BACI</name>
<keyword evidence="4" id="KW-1185">Reference proteome</keyword>
<evidence type="ECO:0000259" key="2">
    <source>
        <dbReference type="SMART" id="SM01007"/>
    </source>
</evidence>
<gene>
    <name evidence="3" type="ORF">F9802_11530</name>
</gene>
<proteinExistence type="inferred from homology"/>
<dbReference type="Gene3D" id="3.40.225.10">
    <property type="entry name" value="Class II aldolase/adducin N-terminal domain"/>
    <property type="match status" value="1"/>
</dbReference>
<sequence length="257" mass="28832">MSKTYKEEDAIQVKKFKNYEEERLHCKQRLAGGFRILARRGFDMGVAGHITVRDPELTDHFWVNPFTMSFSQIKASDLILVNHEGRIVEGKKPINRAAFAIHSQIHAARPDAAAAAHTHSPYGKVWSTTGRLLDPITQDSCAFYKDHGIFNDYTGLVHGLDEGKRIAQALGDYKAVILQNHGLLTVGQTVEEAVWWYVFMEEACKTQVLAEQIGKPILIEESHAELTAKQIGFPLAGVGNFQPLYDQILKEEPDFLG</sequence>
<dbReference type="FunFam" id="3.40.225.10:FF:000009">
    <property type="entry name" value="Class II aldolase/adducin N-terminal"/>
    <property type="match status" value="1"/>
</dbReference>
<dbReference type="InterPro" id="IPR001303">
    <property type="entry name" value="Aldolase_II/adducin_N"/>
</dbReference>
<accession>A0A6I1FPK2</accession>
<evidence type="ECO:0000313" key="4">
    <source>
        <dbReference type="Proteomes" id="UP000429595"/>
    </source>
</evidence>
<comment type="caution">
    <text evidence="3">The sequence shown here is derived from an EMBL/GenBank/DDBJ whole genome shotgun (WGS) entry which is preliminary data.</text>
</comment>
<dbReference type="GO" id="GO:0005856">
    <property type="term" value="C:cytoskeleton"/>
    <property type="evidence" value="ECO:0007669"/>
    <property type="project" value="TreeGrafter"/>
</dbReference>
<organism evidence="3 4">
    <name type="scientific">Bacillus aerolatus</name>
    <dbReference type="NCBI Taxonomy" id="2653354"/>
    <lineage>
        <taxon>Bacteria</taxon>
        <taxon>Bacillati</taxon>
        <taxon>Bacillota</taxon>
        <taxon>Bacilli</taxon>
        <taxon>Bacillales</taxon>
        <taxon>Bacillaceae</taxon>
        <taxon>Bacillus</taxon>
    </lineage>
</organism>
<reference evidence="3 4" key="1">
    <citation type="submission" date="2019-10" db="EMBL/GenBank/DDBJ databases">
        <title>Bacillus aerolatum sp. nov., isolated from bioaerosol of sport playgrounds.</title>
        <authorList>
            <person name="Chen P."/>
            <person name="Zhang G."/>
        </authorList>
    </citation>
    <scope>NUCLEOTIDE SEQUENCE [LARGE SCALE GENOMIC DNA]</scope>
    <source>
        <strain evidence="3 4">CX253</strain>
    </source>
</reference>
<evidence type="ECO:0000256" key="1">
    <source>
        <dbReference type="ARBA" id="ARBA00037961"/>
    </source>
</evidence>
<dbReference type="InterPro" id="IPR036409">
    <property type="entry name" value="Aldolase_II/adducin_N_sf"/>
</dbReference>
<dbReference type="Pfam" id="PF00596">
    <property type="entry name" value="Aldolase_II"/>
    <property type="match status" value="1"/>
</dbReference>
<evidence type="ECO:0000313" key="3">
    <source>
        <dbReference type="EMBL" id="KAB7706210.1"/>
    </source>
</evidence>
<protein>
    <submittedName>
        <fullName evidence="3">Class II aldolase/adducin family protein</fullName>
    </submittedName>
</protein>
<dbReference type="PANTHER" id="PTHR10672:SF3">
    <property type="entry name" value="PROTEIN HU-LI TAI SHAO"/>
    <property type="match status" value="1"/>
</dbReference>
<dbReference type="PANTHER" id="PTHR10672">
    <property type="entry name" value="ADDUCIN"/>
    <property type="match status" value="1"/>
</dbReference>
<dbReference type="InterPro" id="IPR051017">
    <property type="entry name" value="Aldolase-II_Adducin_sf"/>
</dbReference>
<feature type="domain" description="Class II aldolase/adducin N-terminal" evidence="2">
    <location>
        <begin position="28"/>
        <end position="208"/>
    </location>
</feature>
<dbReference type="SMART" id="SM01007">
    <property type="entry name" value="Aldolase_II"/>
    <property type="match status" value="1"/>
</dbReference>
<dbReference type="EMBL" id="WEIO01000006">
    <property type="protein sequence ID" value="KAB7706210.1"/>
    <property type="molecule type" value="Genomic_DNA"/>
</dbReference>
<dbReference type="RefSeq" id="WP_152152083.1">
    <property type="nucleotide sequence ID" value="NZ_WEIO01000006.1"/>
</dbReference>
<dbReference type="SUPFAM" id="SSF53639">
    <property type="entry name" value="AraD/HMP-PK domain-like"/>
    <property type="match status" value="1"/>
</dbReference>
<dbReference type="Proteomes" id="UP000429595">
    <property type="component" value="Unassembled WGS sequence"/>
</dbReference>
<comment type="similarity">
    <text evidence="1">Belongs to the aldolase class II family.</text>
</comment>
<dbReference type="AlphaFoldDB" id="A0A6I1FPK2"/>
<dbReference type="GO" id="GO:0051015">
    <property type="term" value="F:actin filament binding"/>
    <property type="evidence" value="ECO:0007669"/>
    <property type="project" value="TreeGrafter"/>
</dbReference>
<dbReference type="NCBIfam" id="NF004855">
    <property type="entry name" value="PRK06208.1"/>
    <property type="match status" value="1"/>
</dbReference>